<dbReference type="Gene3D" id="3.30.420.610">
    <property type="entry name" value="LOTUS domain-like"/>
    <property type="match status" value="1"/>
</dbReference>
<dbReference type="CDD" id="cd10146">
    <property type="entry name" value="LabA_like_C"/>
    <property type="match status" value="1"/>
</dbReference>
<name>A0ABT7II41_9GAMM</name>
<accession>A0ABT7II41</accession>
<protein>
    <submittedName>
        <fullName evidence="3">OST-HTH/LOTUS domain-containing protein</fullName>
    </submittedName>
</protein>
<proteinExistence type="predicted"/>
<feature type="domain" description="C2H2-type" evidence="2">
    <location>
        <begin position="123"/>
        <end position="146"/>
    </location>
</feature>
<dbReference type="RefSeq" id="WP_285393864.1">
    <property type="nucleotide sequence ID" value="NZ_JASSVS010000019.1"/>
</dbReference>
<evidence type="ECO:0000256" key="1">
    <source>
        <dbReference type="PROSITE-ProRule" id="PRU00042"/>
    </source>
</evidence>
<dbReference type="Pfam" id="PF12872">
    <property type="entry name" value="OST-HTH"/>
    <property type="match status" value="1"/>
</dbReference>
<reference evidence="3 4" key="1">
    <citation type="submission" date="2023-06" db="EMBL/GenBank/DDBJ databases">
        <title>Marinobacter azerbaijanicus a moderately halophilic, isolated from Urmia Lake in Azerbaijan region of Iran.</title>
        <authorList>
            <person name="Sanchez-Porro C."/>
            <person name="Aghdam E.M."/>
            <person name="Saheb S.M."/>
            <person name="Tarhriz V."/>
            <person name="Kazemi E."/>
            <person name="Ammozegar M.A."/>
            <person name="Ventosa A."/>
            <person name="Hejazi M.S."/>
        </authorList>
    </citation>
    <scope>NUCLEOTIDE SEQUENCE [LARGE SCALE GENOMIC DNA]</scope>
    <source>
        <strain evidence="3 4">TBZ242</strain>
    </source>
</reference>
<organism evidence="3 4">
    <name type="scientific">Marinobacter azerbaijanicus</name>
    <dbReference type="NCBI Taxonomy" id="3050455"/>
    <lineage>
        <taxon>Bacteria</taxon>
        <taxon>Pseudomonadati</taxon>
        <taxon>Pseudomonadota</taxon>
        <taxon>Gammaproteobacteria</taxon>
        <taxon>Pseudomonadales</taxon>
        <taxon>Marinobacteraceae</taxon>
        <taxon>Marinobacter</taxon>
    </lineage>
</organism>
<dbReference type="InterPro" id="IPR013087">
    <property type="entry name" value="Znf_C2H2_type"/>
</dbReference>
<evidence type="ECO:0000313" key="3">
    <source>
        <dbReference type="EMBL" id="MDL0433825.1"/>
    </source>
</evidence>
<dbReference type="PROSITE" id="PS00028">
    <property type="entry name" value="ZINC_FINGER_C2H2_1"/>
    <property type="match status" value="1"/>
</dbReference>
<evidence type="ECO:0000259" key="2">
    <source>
        <dbReference type="PROSITE" id="PS50157"/>
    </source>
</evidence>
<evidence type="ECO:0000313" key="4">
    <source>
        <dbReference type="Proteomes" id="UP001227964"/>
    </source>
</evidence>
<comment type="caution">
    <text evidence="3">The sequence shown here is derived from an EMBL/GenBank/DDBJ whole genome shotgun (WGS) entry which is preliminary data.</text>
</comment>
<dbReference type="EMBL" id="JASSVS010000019">
    <property type="protein sequence ID" value="MDL0433825.1"/>
    <property type="molecule type" value="Genomic_DNA"/>
</dbReference>
<dbReference type="Proteomes" id="UP001227964">
    <property type="component" value="Unassembled WGS sequence"/>
</dbReference>
<dbReference type="PROSITE" id="PS50157">
    <property type="entry name" value="ZINC_FINGER_C2H2_2"/>
    <property type="match status" value="1"/>
</dbReference>
<keyword evidence="1" id="KW-0862">Zinc</keyword>
<dbReference type="InterPro" id="IPR025605">
    <property type="entry name" value="OST-HTH/LOTUS_dom"/>
</dbReference>
<sequence length="289" mass="32003">MSNHDGREKYKSQSIKIFVVDSCRFSQEHLSTNIKGRVGDGEIYSISAKGDARRLAGGLCFVDMSKKEIWSIDKPDLRMPYQGGMGRVDSGVYEEKRKKELVGNSAVTRGGESENNSSGLYQYPCKLCKSIFSLHKDYKKHLRKVHDVSDVVVLSFASKITGLMIVGAERVGVKEGGLKNKGKGSVDFLPDGEIGGVAQVGGRKGDLNSHDFLRSLIISGIKASLDASGWARLSNVGDWFRKEEPNFSPKMHGFKNLSGLITSFDYIEIKKVAMRKNPMAFEVWVKVKN</sequence>
<dbReference type="InterPro" id="IPR041966">
    <property type="entry name" value="LOTUS-like"/>
</dbReference>
<keyword evidence="1" id="KW-0863">Zinc-finger</keyword>
<keyword evidence="4" id="KW-1185">Reference proteome</keyword>
<keyword evidence="1" id="KW-0479">Metal-binding</keyword>
<gene>
    <name evidence="3" type="ORF">QPM17_22035</name>
</gene>